<dbReference type="Gene3D" id="3.30.40.10">
    <property type="entry name" value="Zinc/RING finger domain, C3HC4 (zinc finger)"/>
    <property type="match status" value="1"/>
</dbReference>
<evidence type="ECO:0000256" key="2">
    <source>
        <dbReference type="ARBA" id="ARBA00022703"/>
    </source>
</evidence>
<dbReference type="CDD" id="cd00022">
    <property type="entry name" value="BIR"/>
    <property type="match status" value="3"/>
</dbReference>
<keyword evidence="5" id="KW-0862">Zinc</keyword>
<evidence type="ECO:0000259" key="8">
    <source>
        <dbReference type="PROSITE" id="PS50089"/>
    </source>
</evidence>
<comment type="similarity">
    <text evidence="1">Belongs to the IAP family.</text>
</comment>
<dbReference type="CDD" id="cd16713">
    <property type="entry name" value="RING-HC_BIRC2_3_7"/>
    <property type="match status" value="1"/>
</dbReference>
<protein>
    <submittedName>
        <fullName evidence="9">CSON007331 protein</fullName>
    </submittedName>
</protein>
<evidence type="ECO:0000256" key="3">
    <source>
        <dbReference type="ARBA" id="ARBA00022723"/>
    </source>
</evidence>
<dbReference type="GO" id="GO:0008270">
    <property type="term" value="F:zinc ion binding"/>
    <property type="evidence" value="ECO:0007669"/>
    <property type="project" value="UniProtKB-KW"/>
</dbReference>
<organism evidence="9">
    <name type="scientific">Culicoides sonorensis</name>
    <name type="common">Biting midge</name>
    <dbReference type="NCBI Taxonomy" id="179676"/>
    <lineage>
        <taxon>Eukaryota</taxon>
        <taxon>Metazoa</taxon>
        <taxon>Ecdysozoa</taxon>
        <taxon>Arthropoda</taxon>
        <taxon>Hexapoda</taxon>
        <taxon>Insecta</taxon>
        <taxon>Pterygota</taxon>
        <taxon>Neoptera</taxon>
        <taxon>Endopterygota</taxon>
        <taxon>Diptera</taxon>
        <taxon>Nematocera</taxon>
        <taxon>Chironomoidea</taxon>
        <taxon>Ceratopogonidae</taxon>
        <taxon>Ceratopogoninae</taxon>
        <taxon>Culicoides</taxon>
        <taxon>Monoculicoides</taxon>
    </lineage>
</organism>
<name>A0A336LCV0_CULSO</name>
<feature type="compositionally biased region" description="Basic and acidic residues" evidence="7">
    <location>
        <begin position="389"/>
        <end position="399"/>
    </location>
</feature>
<evidence type="ECO:0000256" key="7">
    <source>
        <dbReference type="SAM" id="MobiDB-lite"/>
    </source>
</evidence>
<evidence type="ECO:0000256" key="4">
    <source>
        <dbReference type="ARBA" id="ARBA00022771"/>
    </source>
</evidence>
<feature type="domain" description="RING-type" evidence="8">
    <location>
        <begin position="452"/>
        <end position="487"/>
    </location>
</feature>
<reference evidence="10" key="2">
    <citation type="submission" date="2018-07" db="EMBL/GenBank/DDBJ databases">
        <authorList>
            <person name="Quirk P.G."/>
            <person name="Krulwich T.A."/>
        </authorList>
    </citation>
    <scope>NUCLEOTIDE SEQUENCE</scope>
</reference>
<dbReference type="VEuPathDB" id="VectorBase:CSON007331"/>
<dbReference type="PROSITE" id="PS50089">
    <property type="entry name" value="ZF_RING_2"/>
    <property type="match status" value="1"/>
</dbReference>
<dbReference type="PROSITE" id="PS01282">
    <property type="entry name" value="BIR_REPEAT_1"/>
    <property type="match status" value="3"/>
</dbReference>
<dbReference type="FunFam" id="1.10.1170.10:FF:000002">
    <property type="entry name" value="Baculoviral IAP repeat containing 7"/>
    <property type="match status" value="1"/>
</dbReference>
<evidence type="ECO:0000313" key="10">
    <source>
        <dbReference type="EMBL" id="SSX34078.1"/>
    </source>
</evidence>
<dbReference type="SUPFAM" id="SSF57924">
    <property type="entry name" value="Inhibitor of apoptosis (IAP) repeat"/>
    <property type="match status" value="3"/>
</dbReference>
<dbReference type="GO" id="GO:0006915">
    <property type="term" value="P:apoptotic process"/>
    <property type="evidence" value="ECO:0007669"/>
    <property type="project" value="UniProtKB-KW"/>
</dbReference>
<dbReference type="Pfam" id="PF13920">
    <property type="entry name" value="zf-C3HC4_3"/>
    <property type="match status" value="1"/>
</dbReference>
<dbReference type="EMBL" id="UFQT01002793">
    <property type="protein sequence ID" value="SSX34078.1"/>
    <property type="molecule type" value="Genomic_DNA"/>
</dbReference>
<evidence type="ECO:0000313" key="9">
    <source>
        <dbReference type="EMBL" id="SSX14681.1"/>
    </source>
</evidence>
<keyword evidence="2" id="KW-0053">Apoptosis</keyword>
<keyword evidence="3" id="KW-0479">Metal-binding</keyword>
<dbReference type="InterPro" id="IPR001370">
    <property type="entry name" value="BIR_rpt"/>
</dbReference>
<keyword evidence="4 6" id="KW-0863">Zinc-finger</keyword>
<evidence type="ECO:0000256" key="5">
    <source>
        <dbReference type="ARBA" id="ARBA00022833"/>
    </source>
</evidence>
<feature type="region of interest" description="Disordered" evidence="7">
    <location>
        <begin position="377"/>
        <end position="406"/>
    </location>
</feature>
<dbReference type="InterPro" id="IPR050784">
    <property type="entry name" value="IAP"/>
</dbReference>
<dbReference type="InterPro" id="IPR001841">
    <property type="entry name" value="Znf_RING"/>
</dbReference>
<dbReference type="PANTHER" id="PTHR10044">
    <property type="entry name" value="INHIBITOR OF APOPTOSIS"/>
    <property type="match status" value="1"/>
</dbReference>
<dbReference type="OMA" id="LRDCDPV"/>
<reference evidence="9" key="1">
    <citation type="submission" date="2018-04" db="EMBL/GenBank/DDBJ databases">
        <authorList>
            <person name="Go L.Y."/>
            <person name="Mitchell J.A."/>
        </authorList>
    </citation>
    <scope>NUCLEOTIDE SEQUENCE</scope>
    <source>
        <tissue evidence="9">Whole organism</tissue>
    </source>
</reference>
<evidence type="ECO:0000256" key="6">
    <source>
        <dbReference type="PROSITE-ProRule" id="PRU00175"/>
    </source>
</evidence>
<dbReference type="GO" id="GO:0005737">
    <property type="term" value="C:cytoplasm"/>
    <property type="evidence" value="ECO:0007669"/>
    <property type="project" value="TreeGrafter"/>
</dbReference>
<proteinExistence type="inferred from homology"/>
<dbReference type="FunFam" id="1.10.1170.10:FF:000003">
    <property type="entry name" value="E3 ubiquitin-protein ligase XIAP"/>
    <property type="match status" value="1"/>
</dbReference>
<dbReference type="PROSITE" id="PS50143">
    <property type="entry name" value="BIR_REPEAT_2"/>
    <property type="match status" value="3"/>
</dbReference>
<gene>
    <name evidence="9" type="primary">CSON007331</name>
</gene>
<dbReference type="GO" id="GO:0005634">
    <property type="term" value="C:nucleus"/>
    <property type="evidence" value="ECO:0007669"/>
    <property type="project" value="TreeGrafter"/>
</dbReference>
<dbReference type="Gene3D" id="1.10.8.10">
    <property type="entry name" value="DNA helicase RuvA subunit, C-terminal domain"/>
    <property type="match status" value="1"/>
</dbReference>
<dbReference type="AlphaFoldDB" id="A0A336LCV0"/>
<dbReference type="EMBL" id="UFQS01002793">
    <property type="protein sequence ID" value="SSX14681.1"/>
    <property type="molecule type" value="Genomic_DNA"/>
</dbReference>
<evidence type="ECO:0000256" key="1">
    <source>
        <dbReference type="ARBA" id="ARBA00006672"/>
    </source>
</evidence>
<dbReference type="CDD" id="cd14321">
    <property type="entry name" value="UBA_IAPs"/>
    <property type="match status" value="1"/>
</dbReference>
<dbReference type="Pfam" id="PF00653">
    <property type="entry name" value="BIR"/>
    <property type="match status" value="3"/>
</dbReference>
<dbReference type="PANTHER" id="PTHR10044:SF139">
    <property type="entry name" value="DEATH-ASSOCIATED INHIBITOR OF APOPTOSIS 2"/>
    <property type="match status" value="1"/>
</dbReference>
<dbReference type="InterPro" id="IPR013083">
    <property type="entry name" value="Znf_RING/FYVE/PHD"/>
</dbReference>
<dbReference type="Gene3D" id="1.10.1170.10">
    <property type="entry name" value="Inhibitor Of Apoptosis Protein (2mihbC-IAP-1), Chain A"/>
    <property type="match status" value="3"/>
</dbReference>
<sequence length="499" mass="56365">MNIEENRLALLENWVDNSGISAQEIAAAGFYATRNGSEVQCYWCLIKVNSWQEGDNALEKHRQLSPNCPFIVNPRYCGNIPIDSDIDFLDEATRLETYQNWPVSFIQPADLARAGFYYINRSDQVKCAWCQRVIGEWEVLDDPVTEHLKFSPACQKARSLTGANEVSDIGIGIQPVTPPKFPNYVSLASRIRSFANWKYDHVQDPTTLAEAGFYYFGNRDEVKCFHCGGGLCFWLEQDQPWYEHAHWFPKCHFLLLAKGPLYVQQIQERHKNDPETKAHQIKTTPVQPIMTLDEAMDSEPVQICLQMGLSIGRIKSLTKRHLEATGRPYSTPQALAEAILDDQREAECDDDDRETMQRPIRSMVANTLWSAIQATSSRTIENPAENSEFESRGRGERDLITPIPSGISTARTNEITTIGEASGFQVSDSIAKDTEELTLEEENKRLKDARECKICMSNEIGVVFIPCGHLVTCVQCAVAMTSCCMCRSDIKGRVRTFLP</sequence>
<dbReference type="SMART" id="SM00238">
    <property type="entry name" value="BIR"/>
    <property type="match status" value="3"/>
</dbReference>
<accession>A0A336LCV0</accession>